<gene>
    <name evidence="9" type="ORF">WBS43_04775</name>
</gene>
<feature type="domain" description="SLH" evidence="8">
    <location>
        <begin position="702"/>
        <end position="757"/>
    </location>
</feature>
<dbReference type="SUPFAM" id="SSF158911">
    <property type="entry name" value="NEAT domain-like"/>
    <property type="match status" value="1"/>
</dbReference>
<evidence type="ECO:0000313" key="10">
    <source>
        <dbReference type="Proteomes" id="UP001365619"/>
    </source>
</evidence>
<dbReference type="Gene3D" id="2.60.40.1850">
    <property type="match status" value="1"/>
</dbReference>
<dbReference type="SUPFAM" id="SSF81296">
    <property type="entry name" value="E set domains"/>
    <property type="match status" value="1"/>
</dbReference>
<dbReference type="SUPFAM" id="SSF52058">
    <property type="entry name" value="L domain-like"/>
    <property type="match status" value="1"/>
</dbReference>
<dbReference type="Gene3D" id="3.80.10.10">
    <property type="entry name" value="Ribonuclease Inhibitor"/>
    <property type="match status" value="2"/>
</dbReference>
<dbReference type="InterPro" id="IPR032675">
    <property type="entry name" value="LRR_dom_sf"/>
</dbReference>
<evidence type="ECO:0000259" key="8">
    <source>
        <dbReference type="PROSITE" id="PS51272"/>
    </source>
</evidence>
<evidence type="ECO:0000256" key="4">
    <source>
        <dbReference type="ARBA" id="ARBA00022737"/>
    </source>
</evidence>
<dbReference type="PANTHER" id="PTHR46652:SF3">
    <property type="entry name" value="LEUCINE-RICH REPEAT-CONTAINING PROTEIN 9"/>
    <property type="match status" value="1"/>
</dbReference>
<sequence>MIGEIILKKNYMKALVVATTLAIPFAAYSTPALAAIKIEANQSVAANERTYDTEIKIYKDQKDEPSMVSQYIKNPKVAIENGKNIVTVTLQDSDYFQYLRIEDKNQPGVFHDVEVLSEDKRKNGTKVVQFEIGEFEKKHNMQMHILIPAIGYDHKYQVQFEIKNPTVGDKETEKPDDNSNSGNTEIDNPVDTQNMITDNKLRELVNKKVFNRKDLNTPITKEELLQVKDLFLNTNEILDYSALKYMPNLKSLTVANAKIKDPSFFANLKQLNHLALRGNEFSDVTPLVKMDNLESLDLSNNKITNVAPLIEMKNVKSLYLSGNQIEDVTALAKMEQLDYLNLANNKITNVAPLSALKNVTYLTLAGNQIEDIKPLYSLPLTDLVLTRNKVKDLSGIEQMKQLEELWIGKNEIKDVTPLSKMTQLKQLHLPNNELKDITPLSSLVNLQKLDLEANYIADLTPASNLKKLVFLSFVANEIRDVRPVVELSKTAYINVQNQKIFLEETEVNKEVKVPVYEKDGKISTKIRLKSEGGTYSNDAVKWSTTGEKVYEFGVKDPFADTGIFFTGSVIQNVVNQKVSEEVIEFKDVPKGHWSEKAINHLAKEKIFAGYGNGQFGFGDNITRGQVAVLIQKYLKLEQNVEQKTKFTDTKGNMYEGAIEAVAQAGIMTGDGNGKFRPDGVLTRYEMSVVLQKVFQLKENGNTVGSFKDVPKGHWAEGYVKALADNNISKGDGKGNFLGDDFVKREEYAQFLYNAITK</sequence>
<proteinExistence type="predicted"/>
<comment type="caution">
    <text evidence="9">The sequence shown here is derived from an EMBL/GenBank/DDBJ whole genome shotgun (WGS) entry which is preliminary data.</text>
</comment>
<evidence type="ECO:0000256" key="5">
    <source>
        <dbReference type="SAM" id="MobiDB-lite"/>
    </source>
</evidence>
<dbReference type="SMART" id="SM00369">
    <property type="entry name" value="LRR_TYP"/>
    <property type="match status" value="5"/>
</dbReference>
<dbReference type="InterPro" id="IPR001119">
    <property type="entry name" value="SLH_dom"/>
</dbReference>
<comment type="subcellular location">
    <subcellularLocation>
        <location evidence="1">Cell envelope</location>
    </subcellularLocation>
</comment>
<dbReference type="PROSITE" id="PS51272">
    <property type="entry name" value="SLH"/>
    <property type="match status" value="3"/>
</dbReference>
<dbReference type="InterPro" id="IPR001611">
    <property type="entry name" value="Leu-rich_rpt"/>
</dbReference>
<feature type="domain" description="SLH" evidence="8">
    <location>
        <begin position="581"/>
        <end position="644"/>
    </location>
</feature>
<dbReference type="InterPro" id="IPR050836">
    <property type="entry name" value="SDS22/Internalin_LRR"/>
</dbReference>
<dbReference type="Pfam" id="PF05031">
    <property type="entry name" value="NEAT"/>
    <property type="match status" value="1"/>
</dbReference>
<protein>
    <submittedName>
        <fullName evidence="9">NEAT domain-containing leucine-rich repeat protein</fullName>
    </submittedName>
</protein>
<dbReference type="EMBL" id="JBBAGW010000001">
    <property type="protein sequence ID" value="MEI5928028.1"/>
    <property type="molecule type" value="Genomic_DNA"/>
</dbReference>
<evidence type="ECO:0000256" key="1">
    <source>
        <dbReference type="ARBA" id="ARBA00004196"/>
    </source>
</evidence>
<evidence type="ECO:0000256" key="2">
    <source>
        <dbReference type="ARBA" id="ARBA00022614"/>
    </source>
</evidence>
<dbReference type="InterPro" id="IPR025875">
    <property type="entry name" value="Leu-rich_rpt_4"/>
</dbReference>
<evidence type="ECO:0000313" key="9">
    <source>
        <dbReference type="EMBL" id="MEI5928028.1"/>
    </source>
</evidence>
<dbReference type="NCBIfam" id="NF033190">
    <property type="entry name" value="inl_like_NEAT_1"/>
    <property type="match status" value="1"/>
</dbReference>
<dbReference type="SMART" id="SM00725">
    <property type="entry name" value="NEAT"/>
    <property type="match status" value="1"/>
</dbReference>
<dbReference type="InterPro" id="IPR003591">
    <property type="entry name" value="Leu-rich_rpt_typical-subtyp"/>
</dbReference>
<evidence type="ECO:0000259" key="7">
    <source>
        <dbReference type="PROSITE" id="PS50978"/>
    </source>
</evidence>
<dbReference type="InterPro" id="IPR014756">
    <property type="entry name" value="Ig_E-set"/>
</dbReference>
<keyword evidence="4" id="KW-0677">Repeat</keyword>
<dbReference type="CDD" id="cd06920">
    <property type="entry name" value="NEAT"/>
    <property type="match status" value="1"/>
</dbReference>
<feature type="compositionally biased region" description="Polar residues" evidence="5">
    <location>
        <begin position="178"/>
        <end position="193"/>
    </location>
</feature>
<feature type="chain" id="PRO_5045452382" evidence="6">
    <location>
        <begin position="35"/>
        <end position="757"/>
    </location>
</feature>
<keyword evidence="10" id="KW-1185">Reference proteome</keyword>
<keyword evidence="2" id="KW-0433">Leucine-rich repeat</keyword>
<dbReference type="InterPro" id="IPR006635">
    <property type="entry name" value="NEAT_dom"/>
</dbReference>
<evidence type="ECO:0000256" key="3">
    <source>
        <dbReference type="ARBA" id="ARBA00022729"/>
    </source>
</evidence>
<keyword evidence="3 6" id="KW-0732">Signal</keyword>
<dbReference type="PROSITE" id="PS51450">
    <property type="entry name" value="LRR"/>
    <property type="match status" value="7"/>
</dbReference>
<name>A0ABU8HN89_9BACI</name>
<dbReference type="SMART" id="SM00365">
    <property type="entry name" value="LRR_SD22"/>
    <property type="match status" value="8"/>
</dbReference>
<dbReference type="PANTHER" id="PTHR46652">
    <property type="entry name" value="LEUCINE-RICH REPEAT AND IQ DOMAIN-CONTAINING PROTEIN 1-RELATED"/>
    <property type="match status" value="1"/>
</dbReference>
<dbReference type="Pfam" id="PF12799">
    <property type="entry name" value="LRR_4"/>
    <property type="match status" value="3"/>
</dbReference>
<feature type="region of interest" description="Disordered" evidence="5">
    <location>
        <begin position="164"/>
        <end position="193"/>
    </location>
</feature>
<feature type="domain" description="NEAT" evidence="7">
    <location>
        <begin position="46"/>
        <end position="170"/>
    </location>
</feature>
<dbReference type="Proteomes" id="UP001365619">
    <property type="component" value="Unassembled WGS sequence"/>
</dbReference>
<dbReference type="PROSITE" id="PS50978">
    <property type="entry name" value="NEAT"/>
    <property type="match status" value="1"/>
</dbReference>
<evidence type="ECO:0000256" key="6">
    <source>
        <dbReference type="SAM" id="SignalP"/>
    </source>
</evidence>
<organism evidence="9 10">
    <name type="scientific">Bacillus luti</name>
    <dbReference type="NCBI Taxonomy" id="2026191"/>
    <lineage>
        <taxon>Bacteria</taxon>
        <taxon>Bacillati</taxon>
        <taxon>Bacillota</taxon>
        <taxon>Bacilli</taxon>
        <taxon>Bacillales</taxon>
        <taxon>Bacillaceae</taxon>
        <taxon>Bacillus</taxon>
        <taxon>Bacillus cereus group</taxon>
    </lineage>
</organism>
<dbReference type="Pfam" id="PF00395">
    <property type="entry name" value="SLH"/>
    <property type="match status" value="3"/>
</dbReference>
<dbReference type="InterPro" id="IPR037250">
    <property type="entry name" value="NEAT_dom_sf"/>
</dbReference>
<feature type="compositionally biased region" description="Basic and acidic residues" evidence="5">
    <location>
        <begin position="168"/>
        <end position="177"/>
    </location>
</feature>
<feature type="domain" description="SLH" evidence="8">
    <location>
        <begin position="645"/>
        <end position="701"/>
    </location>
</feature>
<feature type="signal peptide" evidence="6">
    <location>
        <begin position="1"/>
        <end position="34"/>
    </location>
</feature>
<dbReference type="RefSeq" id="WP_336576927.1">
    <property type="nucleotide sequence ID" value="NZ_JBBAGV010000001.1"/>
</dbReference>
<reference evidence="9 10" key="1">
    <citation type="submission" date="2024-03" db="EMBL/GenBank/DDBJ databases">
        <title>A Rare Waterborne Outbreak of Bacillus cereus in China: Epidemiologic Survey, Genomic Insights and Virulence Characteristics.</title>
        <authorList>
            <person name="Wang S."/>
        </authorList>
    </citation>
    <scope>NUCLEOTIDE SEQUENCE [LARGE SCALE GENOMIC DNA]</scope>
    <source>
        <strain evidence="9 10">BC008</strain>
    </source>
</reference>
<accession>A0ABU8HN89</accession>